<evidence type="ECO:0000256" key="6">
    <source>
        <dbReference type="ARBA" id="ARBA00066568"/>
    </source>
</evidence>
<dbReference type="InterPro" id="IPR001279">
    <property type="entry name" value="Metallo-B-lactamas"/>
</dbReference>
<dbReference type="SUPFAM" id="SSF56281">
    <property type="entry name" value="Metallo-hydrolase/oxidoreductase"/>
    <property type="match status" value="1"/>
</dbReference>
<dbReference type="Gene3D" id="3.60.15.30">
    <property type="entry name" value="Metallo-beta-lactamase domain"/>
    <property type="match status" value="1"/>
</dbReference>
<dbReference type="Proteomes" id="UP000598360">
    <property type="component" value="Unassembled WGS sequence"/>
</dbReference>
<accession>A0A929FXX1</accession>
<dbReference type="InterPro" id="IPR052195">
    <property type="entry name" value="Bact_Alkyl/Aryl-Sulfatase"/>
</dbReference>
<dbReference type="InterPro" id="IPR038536">
    <property type="entry name" value="Alkyl/aryl-sulf_dimr_sf"/>
</dbReference>
<dbReference type="Pfam" id="PF14863">
    <property type="entry name" value="Alkyl_sulf_dimr"/>
    <property type="match status" value="1"/>
</dbReference>
<dbReference type="Gene3D" id="3.30.1050.10">
    <property type="entry name" value="SCP2 sterol-binding domain"/>
    <property type="match status" value="1"/>
</dbReference>
<keyword evidence="3" id="KW-0378">Hydrolase</keyword>
<evidence type="ECO:0000256" key="7">
    <source>
        <dbReference type="ARBA" id="ARBA00068034"/>
    </source>
</evidence>
<dbReference type="CDD" id="cd07710">
    <property type="entry name" value="arylsulfatase_Sdsa1-like_MBL-fold"/>
    <property type="match status" value="1"/>
</dbReference>
<dbReference type="FunFam" id="3.60.15.30:FF:000001">
    <property type="entry name" value="Alkyl/aryl-sulfatase BDS1"/>
    <property type="match status" value="1"/>
</dbReference>
<sequence length="631" mass="69396">MTGAPREASEHIRRQNRNLTTALPFDDSIDESERGLIAEWDGRIIRTEDGRAVWDVAADDFLKEEAPDTVNPSLWRHSLQVSRHGLYKVTEHIYQVRGLDISNITFLEGNAGVVVVDPLLSVETASAALQLYREHRGNRAVTAVIYTHSHIDHFGGVKGVTSQEDVDAGRVPVIAPSGFLEHAVGENVLAGTAMARRAAYMFGSALERGPRGHVGAGIGQTTSSGTVSLIKPTVEIVKTGQERIVDGIRIIFQMTPDSEAPSEFHFYLPNSKALCVAENSSHTMHNVLTLRGALVRDPHAWADYLTETLDMWGDETEVIFGGHHWPTFGNDAVVAHLSLQRDMYAYIHDQTLRLLNQGHTGPEIAEILPLPPVLEQTWHTRGYYGTVNHNVKAVYQRYLGWYDGNPAHLWPHPPVARGIRYVRDMGGADNVLAKARTAYEVGDFRWAAEILNHVVFAEPSCHEAKTLLADTYEQLGYGAESGPWRSAYLSGAHELRHGIFGTPVRSTSADVVRELTPEQIFVAIAIRVDGPNCWDEVLTVDVVFEDPACVHRLRLANGVLTRSNPHPRMAAEATVTVPSPSVLAQVVFSGPPTEQSLTESGVRVDGDVSVLLRLLSVLDTTDPDFAIVTSE</sequence>
<evidence type="ECO:0000256" key="3">
    <source>
        <dbReference type="ARBA" id="ARBA00022801"/>
    </source>
</evidence>
<dbReference type="GO" id="GO:0018741">
    <property type="term" value="F:linear primary-alkylsulfatase activity"/>
    <property type="evidence" value="ECO:0007669"/>
    <property type="project" value="UniProtKB-EC"/>
</dbReference>
<dbReference type="Pfam" id="PF00753">
    <property type="entry name" value="Lactamase_B"/>
    <property type="match status" value="1"/>
</dbReference>
<evidence type="ECO:0000256" key="5">
    <source>
        <dbReference type="ARBA" id="ARBA00033751"/>
    </source>
</evidence>
<evidence type="ECO:0000313" key="11">
    <source>
        <dbReference type="Proteomes" id="UP000598360"/>
    </source>
</evidence>
<dbReference type="Gene3D" id="1.25.40.880">
    <property type="entry name" value="Alkyl sulfatase, dimerisation domain"/>
    <property type="match status" value="1"/>
</dbReference>
<dbReference type="EC" id="3.1.6.21" evidence="6"/>
<dbReference type="FunFam" id="1.25.40.880:FF:000001">
    <property type="entry name" value="SDS hydrolase SdsA1"/>
    <property type="match status" value="1"/>
</dbReference>
<dbReference type="GO" id="GO:0018909">
    <property type="term" value="P:dodecyl sulfate metabolic process"/>
    <property type="evidence" value="ECO:0007669"/>
    <property type="project" value="InterPro"/>
</dbReference>
<dbReference type="InterPro" id="IPR029229">
    <property type="entry name" value="Alkyl_sulf_C"/>
</dbReference>
<dbReference type="SUPFAM" id="SSF55718">
    <property type="entry name" value="SCP-like"/>
    <property type="match status" value="1"/>
</dbReference>
<evidence type="ECO:0000256" key="4">
    <source>
        <dbReference type="ARBA" id="ARBA00022833"/>
    </source>
</evidence>
<gene>
    <name evidence="10" type="ORF">IQ251_00275</name>
</gene>
<organism evidence="10 11">
    <name type="scientific">Saccharopolyspora montiporae</name>
    <dbReference type="NCBI Taxonomy" id="2781240"/>
    <lineage>
        <taxon>Bacteria</taxon>
        <taxon>Bacillati</taxon>
        <taxon>Actinomycetota</taxon>
        <taxon>Actinomycetes</taxon>
        <taxon>Pseudonocardiales</taxon>
        <taxon>Pseudonocardiaceae</taxon>
        <taxon>Saccharopolyspora</taxon>
    </lineage>
</organism>
<evidence type="ECO:0000256" key="1">
    <source>
        <dbReference type="ARBA" id="ARBA00001947"/>
    </source>
</evidence>
<evidence type="ECO:0000313" key="10">
    <source>
        <dbReference type="EMBL" id="MBE9372875.1"/>
    </source>
</evidence>
<evidence type="ECO:0000259" key="9">
    <source>
        <dbReference type="SMART" id="SM00849"/>
    </source>
</evidence>
<dbReference type="SMART" id="SM00849">
    <property type="entry name" value="Lactamase_B"/>
    <property type="match status" value="1"/>
</dbReference>
<keyword evidence="4" id="KW-0862">Zinc</keyword>
<evidence type="ECO:0000256" key="2">
    <source>
        <dbReference type="ARBA" id="ARBA00022723"/>
    </source>
</evidence>
<dbReference type="PANTHER" id="PTHR43223:SF1">
    <property type="entry name" value="ALKYL_ARYL-SULFATASE BDS1"/>
    <property type="match status" value="1"/>
</dbReference>
<comment type="cofactor">
    <cofactor evidence="1">
        <name>Zn(2+)</name>
        <dbReference type="ChEBI" id="CHEBI:29105"/>
    </cofactor>
</comment>
<name>A0A929FXX1_9PSEU</name>
<dbReference type="GO" id="GO:0046983">
    <property type="term" value="F:protein dimerization activity"/>
    <property type="evidence" value="ECO:0007669"/>
    <property type="project" value="InterPro"/>
</dbReference>
<dbReference type="InterPro" id="IPR029228">
    <property type="entry name" value="Alkyl_sulf_dimr"/>
</dbReference>
<dbReference type="InterPro" id="IPR036527">
    <property type="entry name" value="SCP2_sterol-bd_dom_sf"/>
</dbReference>
<proteinExistence type="inferred from homology"/>
<feature type="domain" description="Metallo-beta-lactamase" evidence="9">
    <location>
        <begin position="101"/>
        <end position="323"/>
    </location>
</feature>
<dbReference type="GO" id="GO:0046872">
    <property type="term" value="F:metal ion binding"/>
    <property type="evidence" value="ECO:0007669"/>
    <property type="project" value="UniProtKB-KW"/>
</dbReference>
<comment type="similarity">
    <text evidence="5">Belongs to the metallo-beta-lactamase superfamily. Type III sulfatase family.</text>
</comment>
<keyword evidence="2" id="KW-0479">Metal-binding</keyword>
<protein>
    <recommendedName>
        <fullName evidence="7">Linear primary-alkylsulfatase</fullName>
        <ecNumber evidence="6">3.1.6.21</ecNumber>
    </recommendedName>
    <alternativeName>
        <fullName evidence="8">Type III linear primary-alkylsulfatase</fullName>
    </alternativeName>
</protein>
<dbReference type="RefSeq" id="WP_193926333.1">
    <property type="nucleotide sequence ID" value="NZ_JADEYC010000001.1"/>
</dbReference>
<dbReference type="AlphaFoldDB" id="A0A929FXX1"/>
<dbReference type="PANTHER" id="PTHR43223">
    <property type="entry name" value="ALKYL/ARYL-SULFATASE"/>
    <property type="match status" value="1"/>
</dbReference>
<comment type="caution">
    <text evidence="10">The sequence shown here is derived from an EMBL/GenBank/DDBJ whole genome shotgun (WGS) entry which is preliminary data.</text>
</comment>
<keyword evidence="11" id="KW-1185">Reference proteome</keyword>
<dbReference type="InterPro" id="IPR044097">
    <property type="entry name" value="Bds1/SdsA1_MBL-fold"/>
</dbReference>
<reference evidence="10" key="1">
    <citation type="submission" date="2020-10" db="EMBL/GenBank/DDBJ databases">
        <title>Diversity and distribution of actinomycetes associated with coral in the coast of Hainan.</title>
        <authorList>
            <person name="Li F."/>
        </authorList>
    </citation>
    <scope>NUCLEOTIDE SEQUENCE</scope>
    <source>
        <strain evidence="10">HNM0983</strain>
    </source>
</reference>
<dbReference type="InterPro" id="IPR036866">
    <property type="entry name" value="RibonucZ/Hydroxyglut_hydro"/>
</dbReference>
<dbReference type="EMBL" id="JADEYC010000001">
    <property type="protein sequence ID" value="MBE9372875.1"/>
    <property type="molecule type" value="Genomic_DNA"/>
</dbReference>
<dbReference type="Pfam" id="PF14864">
    <property type="entry name" value="Alkyl_sulf_C"/>
    <property type="match status" value="1"/>
</dbReference>
<evidence type="ECO:0000256" key="8">
    <source>
        <dbReference type="ARBA" id="ARBA00075789"/>
    </source>
</evidence>